<evidence type="ECO:0000256" key="1">
    <source>
        <dbReference type="ARBA" id="ARBA00001561"/>
    </source>
</evidence>
<evidence type="ECO:0000256" key="3">
    <source>
        <dbReference type="ARBA" id="ARBA00022737"/>
    </source>
</evidence>
<dbReference type="GO" id="GO:0008745">
    <property type="term" value="F:N-acetylmuramoyl-L-alanine amidase activity"/>
    <property type="evidence" value="ECO:0007669"/>
    <property type="project" value="UniProtKB-EC"/>
</dbReference>
<dbReference type="Proteomes" id="UP000425916">
    <property type="component" value="Chromosome"/>
</dbReference>
<evidence type="ECO:0000313" key="8">
    <source>
        <dbReference type="Proteomes" id="UP000425916"/>
    </source>
</evidence>
<organism evidence="7 8">
    <name type="scientific">Neomoorella glycerini</name>
    <dbReference type="NCBI Taxonomy" id="55779"/>
    <lineage>
        <taxon>Bacteria</taxon>
        <taxon>Bacillati</taxon>
        <taxon>Bacillota</taxon>
        <taxon>Clostridia</taxon>
        <taxon>Neomoorellales</taxon>
        <taxon>Neomoorellaceae</taxon>
        <taxon>Neomoorella</taxon>
    </lineage>
</organism>
<evidence type="ECO:0000256" key="4">
    <source>
        <dbReference type="ARBA" id="ARBA00022801"/>
    </source>
</evidence>
<keyword evidence="4" id="KW-0378">Hydrolase</keyword>
<reference evidence="7 8" key="1">
    <citation type="submission" date="2019-11" db="EMBL/GenBank/DDBJ databases">
        <title>Genome sequence of Moorella glycerini DSM11254.</title>
        <authorList>
            <person name="Poehlein A."/>
            <person name="Boeer T."/>
            <person name="Daniel R."/>
        </authorList>
    </citation>
    <scope>NUCLEOTIDE SEQUENCE [LARGE SCALE GENOMIC DNA]</scope>
    <source>
        <strain evidence="7 8">DSM 11254</strain>
    </source>
</reference>
<evidence type="ECO:0000256" key="5">
    <source>
        <dbReference type="ARBA" id="ARBA00023316"/>
    </source>
</evidence>
<dbReference type="PROSITE" id="PS51272">
    <property type="entry name" value="SLH"/>
    <property type="match status" value="1"/>
</dbReference>
<dbReference type="Gene3D" id="3.40.80.10">
    <property type="entry name" value="Peptidoglycan recognition protein-like"/>
    <property type="match status" value="1"/>
</dbReference>
<dbReference type="GO" id="GO:0009253">
    <property type="term" value="P:peptidoglycan catabolic process"/>
    <property type="evidence" value="ECO:0007669"/>
    <property type="project" value="InterPro"/>
</dbReference>
<dbReference type="AlphaFoldDB" id="A0A6I5ZQ32"/>
<dbReference type="InterPro" id="IPR051206">
    <property type="entry name" value="NAMLAA_amidase_2"/>
</dbReference>
<dbReference type="SUPFAM" id="SSF55846">
    <property type="entry name" value="N-acetylmuramoyl-L-alanine amidase-like"/>
    <property type="match status" value="1"/>
</dbReference>
<comment type="catalytic activity">
    <reaction evidence="1">
        <text>Hydrolyzes the link between N-acetylmuramoyl residues and L-amino acid residues in certain cell-wall glycopeptides.</text>
        <dbReference type="EC" id="3.5.1.28"/>
    </reaction>
</comment>
<evidence type="ECO:0000256" key="2">
    <source>
        <dbReference type="ARBA" id="ARBA00011901"/>
    </source>
</evidence>
<dbReference type="GO" id="GO:0009254">
    <property type="term" value="P:peptidoglycan turnover"/>
    <property type="evidence" value="ECO:0007669"/>
    <property type="project" value="TreeGrafter"/>
</dbReference>
<gene>
    <name evidence="7" type="ORF">MGLY_10670</name>
</gene>
<protein>
    <recommendedName>
        <fullName evidence="2">N-acetylmuramoyl-L-alanine amidase</fullName>
        <ecNumber evidence="2">3.5.1.28</ecNumber>
    </recommendedName>
</protein>
<evidence type="ECO:0000313" key="7">
    <source>
        <dbReference type="EMBL" id="QGP91725.1"/>
    </source>
</evidence>
<dbReference type="PANTHER" id="PTHR30417:SF1">
    <property type="entry name" value="N-ACETYLMURAMOYL-L-ALANINE AMIDASE AMID"/>
    <property type="match status" value="1"/>
</dbReference>
<name>A0A6I5ZQ32_9FIRM</name>
<evidence type="ECO:0000259" key="6">
    <source>
        <dbReference type="PROSITE" id="PS51272"/>
    </source>
</evidence>
<keyword evidence="8" id="KW-1185">Reference proteome</keyword>
<dbReference type="Pfam" id="PF00395">
    <property type="entry name" value="SLH"/>
    <property type="match status" value="1"/>
</dbReference>
<feature type="domain" description="SLH" evidence="6">
    <location>
        <begin position="183"/>
        <end position="246"/>
    </location>
</feature>
<accession>A0A6I5ZQ32</accession>
<dbReference type="InterPro" id="IPR001119">
    <property type="entry name" value="SLH_dom"/>
</dbReference>
<dbReference type="EC" id="3.5.1.28" evidence="2"/>
<sequence length="257" mass="29082">MKEMLLTSGRGGRPGRKIQPKALVIHWTANTKAGADAVANRNYFEGHPQNKVSAHYIVDDHQVVQCLPEDEMGYHVGAYRYQPKALELLSSYPNNCTIGIEICVNEDCDFRRTYWNTVALAADILQRYGWGIDRLWRHYDITWKDCPRFFVNDETACAYGFTSAAEGWEQFKSDVKKEMQGKGTDRMFTDMRGHWAENDVEEAAKLGLVAGKGDGTFGPDDGMTRAQGTVVSLRVYKKLETKIIALEERIAKFEGRA</sequence>
<keyword evidence="3" id="KW-0677">Repeat</keyword>
<keyword evidence="5" id="KW-0961">Cell wall biogenesis/degradation</keyword>
<dbReference type="InterPro" id="IPR002502">
    <property type="entry name" value="Amidase_domain"/>
</dbReference>
<dbReference type="EMBL" id="CP046244">
    <property type="protein sequence ID" value="QGP91725.1"/>
    <property type="molecule type" value="Genomic_DNA"/>
</dbReference>
<dbReference type="CDD" id="cd06583">
    <property type="entry name" value="PGRP"/>
    <property type="match status" value="1"/>
</dbReference>
<dbReference type="PANTHER" id="PTHR30417">
    <property type="entry name" value="N-ACETYLMURAMOYL-L-ALANINE AMIDASE AMID"/>
    <property type="match status" value="1"/>
</dbReference>
<dbReference type="Pfam" id="PF01510">
    <property type="entry name" value="Amidase_2"/>
    <property type="match status" value="1"/>
</dbReference>
<proteinExistence type="predicted"/>
<dbReference type="InterPro" id="IPR036505">
    <property type="entry name" value="Amidase/PGRP_sf"/>
</dbReference>
<dbReference type="GO" id="GO:0071555">
    <property type="term" value="P:cell wall organization"/>
    <property type="evidence" value="ECO:0007669"/>
    <property type="project" value="UniProtKB-KW"/>
</dbReference>
<dbReference type="SMART" id="SM00644">
    <property type="entry name" value="Ami_2"/>
    <property type="match status" value="1"/>
</dbReference>